<dbReference type="PRINTS" id="PR00096">
    <property type="entry name" value="GATASE"/>
</dbReference>
<keyword evidence="7" id="KW-0028">Amino-acid biosynthesis</keyword>
<dbReference type="SMART" id="SM01097">
    <property type="entry name" value="CPSase_sm_chain"/>
    <property type="match status" value="1"/>
</dbReference>
<comment type="pathway">
    <text evidence="1">Pyrimidine metabolism; UMP biosynthesis via de novo pathway; (S)-dihydroorotate from bicarbonate: step 1/3.</text>
</comment>
<comment type="caution">
    <text evidence="18">The sequence shown here is derived from an EMBL/GenBank/DDBJ whole genome shotgun (WGS) entry which is preliminary data.</text>
</comment>
<dbReference type="OrthoDB" id="434at2759"/>
<evidence type="ECO:0000256" key="12">
    <source>
        <dbReference type="ARBA" id="ARBA00043861"/>
    </source>
</evidence>
<dbReference type="GO" id="GO:0004088">
    <property type="term" value="F:carbamoyl-phosphate synthase (glutamine-hydrolyzing) activity"/>
    <property type="evidence" value="ECO:0007669"/>
    <property type="project" value="UniProtKB-EC"/>
</dbReference>
<keyword evidence="10" id="KW-0315">Glutamine amidotransferase</keyword>
<keyword evidence="9" id="KW-0067">ATP-binding</keyword>
<dbReference type="PROSITE" id="PS51273">
    <property type="entry name" value="GATASE_TYPE_1"/>
    <property type="match status" value="1"/>
</dbReference>
<dbReference type="CDD" id="cd01744">
    <property type="entry name" value="GATase1_CPSase"/>
    <property type="match status" value="1"/>
</dbReference>
<dbReference type="GO" id="GO:0006526">
    <property type="term" value="P:L-arginine biosynthetic process"/>
    <property type="evidence" value="ECO:0007669"/>
    <property type="project" value="UniProtKB-KW"/>
</dbReference>
<accession>A0A150GXP6</accession>
<dbReference type="Pfam" id="PF00117">
    <property type="entry name" value="GATase"/>
    <property type="match status" value="1"/>
</dbReference>
<dbReference type="SUPFAM" id="SSF52021">
    <property type="entry name" value="Carbamoyl phosphate synthetase, small subunit N-terminal domain"/>
    <property type="match status" value="1"/>
</dbReference>
<sequence length="453" mass="48813">MHALQTKLQRSAAATSGVADVHASCSRQVVLAPVLSRASGRQACQAARQAAVRASGGRVRNVVVRAAVSGSPFPKRNARLVLEDGSVWHATAFGASGTEIGEVVFNTSLTGYQEIMTDPSYKGQFVAFTCPHIGNVGINFEDMESTKCHLGAIIVRDLSCAVSNYRSKMTLDEYCKKEKVIGLANVDTRALTKVLRETGCLVGVVTTDASKSDEELVNMAKSWTIVGKDLLSVVSCTEPYEWGKGTSDEWEFNGRTKATKQQGPFHVVAYDFGIKTNILRRLASFGCRITVVPATYPASEVLKMNPDGVFFSNGPGDPSAAPYAVDNAKHILGKKPVFGICMGHQVLGQAFGGKTFKLKFGHHGGNHPIRYMPTGRVEISAQNHNFAVDPATLPAGVEVTHINLNDGTCAGMVYKDKKAMTIQYHPEASPGPHDADVCFEQFVDMMRAERVAA</sequence>
<comment type="similarity">
    <text evidence="3">Belongs to the CarA family.</text>
</comment>
<evidence type="ECO:0000256" key="10">
    <source>
        <dbReference type="ARBA" id="ARBA00022962"/>
    </source>
</evidence>
<dbReference type="GO" id="GO:0005951">
    <property type="term" value="C:carbamoyl-phosphate synthase complex"/>
    <property type="evidence" value="ECO:0007669"/>
    <property type="project" value="TreeGrafter"/>
</dbReference>
<dbReference type="NCBIfam" id="NF009475">
    <property type="entry name" value="PRK12838.1"/>
    <property type="match status" value="1"/>
</dbReference>
<reference evidence="19" key="1">
    <citation type="journal article" date="2016" name="Nat. Commun.">
        <title>The Gonium pectorale genome demonstrates co-option of cell cycle regulation during the evolution of multicellularity.</title>
        <authorList>
            <person name="Hanschen E.R."/>
            <person name="Marriage T.N."/>
            <person name="Ferris P.J."/>
            <person name="Hamaji T."/>
            <person name="Toyoda A."/>
            <person name="Fujiyama A."/>
            <person name="Neme R."/>
            <person name="Noguchi H."/>
            <person name="Minakuchi Y."/>
            <person name="Suzuki M."/>
            <person name="Kawai-Toyooka H."/>
            <person name="Smith D.R."/>
            <person name="Sparks H."/>
            <person name="Anderson J."/>
            <person name="Bakaric R."/>
            <person name="Luria V."/>
            <person name="Karger A."/>
            <person name="Kirschner M.W."/>
            <person name="Durand P.M."/>
            <person name="Michod R.E."/>
            <person name="Nozaki H."/>
            <person name="Olson B.J."/>
        </authorList>
    </citation>
    <scope>NUCLEOTIDE SEQUENCE [LARGE SCALE GENOMIC DNA]</scope>
    <source>
        <strain evidence="19">NIES-2863</strain>
    </source>
</reference>
<evidence type="ECO:0000256" key="16">
    <source>
        <dbReference type="ARBA" id="ARBA00083899"/>
    </source>
</evidence>
<evidence type="ECO:0000256" key="15">
    <source>
        <dbReference type="ARBA" id="ARBA00074572"/>
    </source>
</evidence>
<dbReference type="Pfam" id="PF00988">
    <property type="entry name" value="CPSase_sm_chain"/>
    <property type="match status" value="1"/>
</dbReference>
<dbReference type="HAMAP" id="MF_01209">
    <property type="entry name" value="CPSase_S_chain"/>
    <property type="match status" value="1"/>
</dbReference>
<evidence type="ECO:0000256" key="8">
    <source>
        <dbReference type="ARBA" id="ARBA00022741"/>
    </source>
</evidence>
<evidence type="ECO:0000313" key="18">
    <source>
        <dbReference type="EMBL" id="KXZ54591.1"/>
    </source>
</evidence>
<evidence type="ECO:0000256" key="7">
    <source>
        <dbReference type="ARBA" id="ARBA00022605"/>
    </source>
</evidence>
<evidence type="ECO:0000256" key="9">
    <source>
        <dbReference type="ARBA" id="ARBA00022840"/>
    </source>
</evidence>
<dbReference type="PANTHER" id="PTHR11405:SF4">
    <property type="entry name" value="CARBAMOYL-PHOSPHATE SYNTHASE ARGININE-SPECIFIC SMALL CHAIN"/>
    <property type="match status" value="1"/>
</dbReference>
<dbReference type="InterPro" id="IPR036480">
    <property type="entry name" value="CarbP_synth_ssu_N_sf"/>
</dbReference>
<dbReference type="InterPro" id="IPR002474">
    <property type="entry name" value="CarbamoylP_synth_ssu_N"/>
</dbReference>
<dbReference type="Gene3D" id="3.50.30.20">
    <property type="entry name" value="Carbamoyl-phosphate synthase small subunit, N-terminal domain"/>
    <property type="match status" value="1"/>
</dbReference>
<dbReference type="InterPro" id="IPR035686">
    <property type="entry name" value="CPSase_GATase1"/>
</dbReference>
<keyword evidence="19" id="KW-1185">Reference proteome</keyword>
<dbReference type="PRINTS" id="PR00099">
    <property type="entry name" value="CPSGATASE"/>
</dbReference>
<name>A0A150GXP6_GONPE</name>
<evidence type="ECO:0000256" key="4">
    <source>
        <dbReference type="ARBA" id="ARBA00012738"/>
    </source>
</evidence>
<evidence type="ECO:0000256" key="14">
    <source>
        <dbReference type="ARBA" id="ARBA00049285"/>
    </source>
</evidence>
<dbReference type="GO" id="GO:0006207">
    <property type="term" value="P:'de novo' pyrimidine nucleobase biosynthetic process"/>
    <property type="evidence" value="ECO:0007669"/>
    <property type="project" value="InterPro"/>
</dbReference>
<evidence type="ECO:0000256" key="6">
    <source>
        <dbReference type="ARBA" id="ARBA00022598"/>
    </source>
</evidence>
<comment type="function">
    <text evidence="12">Small subunit of the arginine-specific carbamoyl phosphate synthase (CPSase). CPSase catalyzes the formation of carbamoyl phosphate from the ammonia moiety of glutamine, carbonate, and phosphate donated by ATP, the first step of the arginine biosynthetic pathway. The small subunit (glutamine amidotransferase) binds and cleaves glutamine to supply the large subunit with the substrate ammonia.</text>
</comment>
<dbReference type="InterPro" id="IPR006274">
    <property type="entry name" value="CarbamoylP_synth_ssu"/>
</dbReference>
<dbReference type="Gene3D" id="3.40.50.880">
    <property type="match status" value="1"/>
</dbReference>
<dbReference type="GO" id="GO:0006221">
    <property type="term" value="P:pyrimidine nucleotide biosynthetic process"/>
    <property type="evidence" value="ECO:0007669"/>
    <property type="project" value="UniProtKB-KW"/>
</dbReference>
<keyword evidence="5" id="KW-0055">Arginine biosynthesis</keyword>
<proteinExistence type="inferred from homology"/>
<evidence type="ECO:0000256" key="3">
    <source>
        <dbReference type="ARBA" id="ARBA00007800"/>
    </source>
</evidence>
<dbReference type="SUPFAM" id="SSF52317">
    <property type="entry name" value="Class I glutamine amidotransferase-like"/>
    <property type="match status" value="1"/>
</dbReference>
<keyword evidence="8" id="KW-0547">Nucleotide-binding</keyword>
<dbReference type="EC" id="6.3.5.5" evidence="4"/>
<dbReference type="FunFam" id="3.50.30.20:FF:000001">
    <property type="entry name" value="Carbamoyl-phosphate synthase small chain"/>
    <property type="match status" value="1"/>
</dbReference>
<evidence type="ECO:0000313" key="19">
    <source>
        <dbReference type="Proteomes" id="UP000075714"/>
    </source>
</evidence>
<dbReference type="STRING" id="33097.A0A150GXP6"/>
<dbReference type="PANTHER" id="PTHR11405">
    <property type="entry name" value="CARBAMOYLTRANSFERASE FAMILY MEMBER"/>
    <property type="match status" value="1"/>
</dbReference>
<comment type="catalytic activity">
    <reaction evidence="14">
        <text>L-glutamine + H2O = L-glutamate + NH4(+)</text>
        <dbReference type="Rhea" id="RHEA:15889"/>
        <dbReference type="ChEBI" id="CHEBI:15377"/>
        <dbReference type="ChEBI" id="CHEBI:28938"/>
        <dbReference type="ChEBI" id="CHEBI:29985"/>
        <dbReference type="ChEBI" id="CHEBI:58359"/>
    </reaction>
</comment>
<evidence type="ECO:0000256" key="11">
    <source>
        <dbReference type="ARBA" id="ARBA00022975"/>
    </source>
</evidence>
<dbReference type="InterPro" id="IPR017926">
    <property type="entry name" value="GATASE"/>
</dbReference>
<evidence type="ECO:0000256" key="1">
    <source>
        <dbReference type="ARBA" id="ARBA00004812"/>
    </source>
</evidence>
<protein>
    <recommendedName>
        <fullName evidence="15">Carbamoyl phosphate synthase small chain, chloroplastic</fullName>
        <ecNumber evidence="4">6.3.5.5</ecNumber>
    </recommendedName>
    <alternativeName>
        <fullName evidence="16">Carbamoyl phosphate synthetase glutamine chain</fullName>
    </alternativeName>
</protein>
<evidence type="ECO:0000256" key="13">
    <source>
        <dbReference type="ARBA" id="ARBA00044031"/>
    </source>
</evidence>
<evidence type="ECO:0000256" key="2">
    <source>
        <dbReference type="ARBA" id="ARBA00005077"/>
    </source>
</evidence>
<keyword evidence="11" id="KW-0665">Pyrimidine biosynthesis</keyword>
<feature type="domain" description="Carbamoyl-phosphate synthase small subunit N-terminal" evidence="17">
    <location>
        <begin position="76"/>
        <end position="206"/>
    </location>
</feature>
<gene>
    <name evidence="18" type="ORF">GPECTOR_4g656</name>
</gene>
<organism evidence="18 19">
    <name type="scientific">Gonium pectorale</name>
    <name type="common">Green alga</name>
    <dbReference type="NCBI Taxonomy" id="33097"/>
    <lineage>
        <taxon>Eukaryota</taxon>
        <taxon>Viridiplantae</taxon>
        <taxon>Chlorophyta</taxon>
        <taxon>core chlorophytes</taxon>
        <taxon>Chlorophyceae</taxon>
        <taxon>CS clade</taxon>
        <taxon>Chlamydomonadales</taxon>
        <taxon>Volvocaceae</taxon>
        <taxon>Gonium</taxon>
    </lineage>
</organism>
<dbReference type="GO" id="GO:0005524">
    <property type="term" value="F:ATP binding"/>
    <property type="evidence" value="ECO:0007669"/>
    <property type="project" value="UniProtKB-KW"/>
</dbReference>
<dbReference type="EMBL" id="LSYV01000005">
    <property type="protein sequence ID" value="KXZ54591.1"/>
    <property type="molecule type" value="Genomic_DNA"/>
</dbReference>
<dbReference type="Proteomes" id="UP000075714">
    <property type="component" value="Unassembled WGS sequence"/>
</dbReference>
<comment type="subunit">
    <text evidence="13">Heterodimer composed of 2 chains; the small (or glutamine) chain promotes the hydrolysis of glutamine to ammonia, which is used by the large (or ammonia) chain to synthesize carbamoyl phosphate.</text>
</comment>
<evidence type="ECO:0000259" key="17">
    <source>
        <dbReference type="SMART" id="SM01097"/>
    </source>
</evidence>
<keyword evidence="6" id="KW-0436">Ligase</keyword>
<comment type="pathway">
    <text evidence="2">Amino-acid biosynthesis; L-arginine biosynthesis; carbamoyl phosphate from bicarbonate: step 1/1.</text>
</comment>
<evidence type="ECO:0000256" key="5">
    <source>
        <dbReference type="ARBA" id="ARBA00022571"/>
    </source>
</evidence>
<dbReference type="PRINTS" id="PR00097">
    <property type="entry name" value="ANTSNTHASEII"/>
</dbReference>
<dbReference type="AlphaFoldDB" id="A0A150GXP6"/>
<dbReference type="FunFam" id="3.40.50.880:FF:000034">
    <property type="entry name" value="carbamoyl-phosphate synthase small chain, chloroplastic"/>
    <property type="match status" value="1"/>
</dbReference>
<dbReference type="InterPro" id="IPR029062">
    <property type="entry name" value="Class_I_gatase-like"/>
</dbReference>
<dbReference type="GO" id="GO:0006541">
    <property type="term" value="P:glutamine metabolic process"/>
    <property type="evidence" value="ECO:0007669"/>
    <property type="project" value="InterPro"/>
</dbReference>
<dbReference type="NCBIfam" id="TIGR01368">
    <property type="entry name" value="CPSaseIIsmall"/>
    <property type="match status" value="1"/>
</dbReference>